<organism evidence="8 9">
    <name type="scientific">Parthenolecanium corni</name>
    <dbReference type="NCBI Taxonomy" id="536013"/>
    <lineage>
        <taxon>Eukaryota</taxon>
        <taxon>Metazoa</taxon>
        <taxon>Ecdysozoa</taxon>
        <taxon>Arthropoda</taxon>
        <taxon>Hexapoda</taxon>
        <taxon>Insecta</taxon>
        <taxon>Pterygota</taxon>
        <taxon>Neoptera</taxon>
        <taxon>Paraneoptera</taxon>
        <taxon>Hemiptera</taxon>
        <taxon>Sternorrhyncha</taxon>
        <taxon>Coccoidea</taxon>
        <taxon>Coccidae</taxon>
        <taxon>Parthenolecanium</taxon>
    </lineage>
</organism>
<evidence type="ECO:0000256" key="5">
    <source>
        <dbReference type="ARBA" id="ARBA00023228"/>
    </source>
</evidence>
<dbReference type="Pfam" id="PF10158">
    <property type="entry name" value="LOH1CR12"/>
    <property type="match status" value="1"/>
</dbReference>
<comment type="caution">
    <text evidence="8">The sequence shown here is derived from an EMBL/GenBank/DDBJ whole genome shotgun (WGS) entry which is preliminary data.</text>
</comment>
<feature type="compositionally biased region" description="Low complexity" evidence="7">
    <location>
        <begin position="82"/>
        <end position="92"/>
    </location>
</feature>
<name>A0AAN9TQV2_9HEMI</name>
<evidence type="ECO:0000256" key="3">
    <source>
        <dbReference type="ARBA" id="ARBA00022300"/>
    </source>
</evidence>
<dbReference type="GO" id="GO:0072384">
    <property type="term" value="P:organelle transport along microtubule"/>
    <property type="evidence" value="ECO:0007669"/>
    <property type="project" value="TreeGrafter"/>
</dbReference>
<dbReference type="EMBL" id="JBBCAQ010000006">
    <property type="protein sequence ID" value="KAK7603217.1"/>
    <property type="molecule type" value="Genomic_DNA"/>
</dbReference>
<evidence type="ECO:0000256" key="2">
    <source>
        <dbReference type="ARBA" id="ARBA00010235"/>
    </source>
</evidence>
<accession>A0AAN9TQV2</accession>
<dbReference type="AlphaFoldDB" id="A0AAN9TQV2"/>
<dbReference type="GO" id="GO:0030672">
    <property type="term" value="C:synaptic vesicle membrane"/>
    <property type="evidence" value="ECO:0007669"/>
    <property type="project" value="TreeGrafter"/>
</dbReference>
<evidence type="ECO:0000256" key="1">
    <source>
        <dbReference type="ARBA" id="ARBA00004122"/>
    </source>
</evidence>
<gene>
    <name evidence="8" type="ORF">V9T40_003216</name>
</gene>
<proteinExistence type="inferred from homology"/>
<feature type="region of interest" description="Disordered" evidence="7">
    <location>
        <begin position="1"/>
        <end position="98"/>
    </location>
</feature>
<dbReference type="PANTHER" id="PTHR31634">
    <property type="entry name" value="BLOC-1-RELATED COMPLEX SUBUNIT 5"/>
    <property type="match status" value="1"/>
</dbReference>
<evidence type="ECO:0000256" key="7">
    <source>
        <dbReference type="SAM" id="MobiDB-lite"/>
    </source>
</evidence>
<evidence type="ECO:0000313" key="9">
    <source>
        <dbReference type="Proteomes" id="UP001367676"/>
    </source>
</evidence>
<feature type="compositionally biased region" description="Polar residues" evidence="7">
    <location>
        <begin position="1"/>
        <end position="11"/>
    </location>
</feature>
<keyword evidence="6" id="KW-0449">Lipoprotein</keyword>
<evidence type="ECO:0000256" key="6">
    <source>
        <dbReference type="ARBA" id="ARBA00023288"/>
    </source>
</evidence>
<comment type="subcellular location">
    <subcellularLocation>
        <location evidence="1">Lysosome membrane</location>
        <topology evidence="1">Lipid-anchor</topology>
        <orientation evidence="1">Cytoplasmic side</orientation>
    </subcellularLocation>
</comment>
<evidence type="ECO:0000313" key="8">
    <source>
        <dbReference type="EMBL" id="KAK7603217.1"/>
    </source>
</evidence>
<dbReference type="GO" id="GO:0098574">
    <property type="term" value="C:cytoplasmic side of lysosomal membrane"/>
    <property type="evidence" value="ECO:0007669"/>
    <property type="project" value="TreeGrafter"/>
</dbReference>
<dbReference type="PANTHER" id="PTHR31634:SF2">
    <property type="entry name" value="BLOC-1-RELATED COMPLEX SUBUNIT 5"/>
    <property type="match status" value="1"/>
</dbReference>
<dbReference type="GO" id="GO:1903744">
    <property type="term" value="P:positive regulation of anterograde synaptic vesicle transport"/>
    <property type="evidence" value="ECO:0007669"/>
    <property type="project" value="TreeGrafter"/>
</dbReference>
<keyword evidence="4" id="KW-0472">Membrane</keyword>
<dbReference type="GO" id="GO:0032418">
    <property type="term" value="P:lysosome localization"/>
    <property type="evidence" value="ECO:0007669"/>
    <property type="project" value="InterPro"/>
</dbReference>
<dbReference type="InterPro" id="IPR018780">
    <property type="entry name" value="TBORCS5"/>
</dbReference>
<evidence type="ECO:0000256" key="4">
    <source>
        <dbReference type="ARBA" id="ARBA00023136"/>
    </source>
</evidence>
<dbReference type="GO" id="GO:0099078">
    <property type="term" value="C:BORC complex"/>
    <property type="evidence" value="ECO:0007669"/>
    <property type="project" value="TreeGrafter"/>
</dbReference>
<keyword evidence="9" id="KW-1185">Reference proteome</keyword>
<comment type="similarity">
    <text evidence="2">Belongs to the BORCS5 family.</text>
</comment>
<protein>
    <recommendedName>
        <fullName evidence="3">BLOC-1-related complex subunit 5</fullName>
    </recommendedName>
</protein>
<dbReference type="Proteomes" id="UP001367676">
    <property type="component" value="Unassembled WGS sequence"/>
</dbReference>
<dbReference type="CDD" id="cd22789">
    <property type="entry name" value="BORCS5-like"/>
    <property type="match status" value="1"/>
</dbReference>
<reference evidence="8 9" key="1">
    <citation type="submission" date="2024-03" db="EMBL/GenBank/DDBJ databases">
        <title>Adaptation during the transition from Ophiocordyceps entomopathogen to insect associate is accompanied by gene loss and intensified selection.</title>
        <authorList>
            <person name="Ward C.M."/>
            <person name="Onetto C.A."/>
            <person name="Borneman A.R."/>
        </authorList>
    </citation>
    <scope>NUCLEOTIDE SEQUENCE [LARGE SCALE GENOMIC DNA]</scope>
    <source>
        <strain evidence="8">AWRI1</strain>
        <tissue evidence="8">Single Adult Female</tissue>
    </source>
</reference>
<keyword evidence="5" id="KW-0458">Lysosome</keyword>
<sequence length="266" mass="29684">MGSEQSSQQGKSVRAGLRRGKSVPNYRPENEKNDDEDDLTTGTISPEPSVCSDSDLPYISYTVNRPIGDSPKKKPTRRLSRGKSISNSSSASLRRKKRVQLPISSTGHNIVVVKEAAMQPSKSNDPDLIKLNNIPMFLPIMRATLSVPAARDPEVLERLDSTPLCNLCHLHQNVLNKCATEISSDQEKLTKQIALVDKKSTQVLTIFNEKQKAFAKNAEKFNKIQDIVQSVERCNKSLKETIRMIQIANDELPDDLKLEPFVWTTG</sequence>